<evidence type="ECO:0000313" key="2">
    <source>
        <dbReference type="EnsemblPlants" id="OB11G18780.1"/>
    </source>
</evidence>
<sequence length="117" mass="12436">MGKLLAREKKLAAASSEAGAARGSGATCAGKGRTGKRRPAVALVGSGGDWARKSEGEEAHSQGEGDGCLDLEEETTRPTNFEKRCRRLHCDRRRHGVIDGNSGGARFAGSRGRRRED</sequence>
<dbReference type="Proteomes" id="UP000006038">
    <property type="component" value="Chromosome 11"/>
</dbReference>
<dbReference type="HOGENOM" id="CLU_2088543_0_0_1"/>
<proteinExistence type="predicted"/>
<accession>J3N7U2</accession>
<name>J3N7U2_ORYBR</name>
<dbReference type="AlphaFoldDB" id="J3N7U2"/>
<feature type="region of interest" description="Disordered" evidence="1">
    <location>
        <begin position="96"/>
        <end position="117"/>
    </location>
</feature>
<feature type="region of interest" description="Disordered" evidence="1">
    <location>
        <begin position="14"/>
        <end position="74"/>
    </location>
</feature>
<feature type="compositionally biased region" description="Low complexity" evidence="1">
    <location>
        <begin position="14"/>
        <end position="26"/>
    </location>
</feature>
<dbReference type="EnsemblPlants" id="OB11G18780.1">
    <property type="protein sequence ID" value="OB11G18780.1"/>
    <property type="gene ID" value="OB11G18780"/>
</dbReference>
<evidence type="ECO:0000313" key="3">
    <source>
        <dbReference type="Proteomes" id="UP000006038"/>
    </source>
</evidence>
<protein>
    <submittedName>
        <fullName evidence="2">Uncharacterized protein</fullName>
    </submittedName>
</protein>
<feature type="compositionally biased region" description="Basic and acidic residues" evidence="1">
    <location>
        <begin position="50"/>
        <end position="63"/>
    </location>
</feature>
<evidence type="ECO:0000256" key="1">
    <source>
        <dbReference type="SAM" id="MobiDB-lite"/>
    </source>
</evidence>
<dbReference type="Gramene" id="OB11G18780.1">
    <property type="protein sequence ID" value="OB11G18780.1"/>
    <property type="gene ID" value="OB11G18780"/>
</dbReference>
<reference evidence="2" key="2">
    <citation type="submission" date="2013-04" db="UniProtKB">
        <authorList>
            <consortium name="EnsemblPlants"/>
        </authorList>
    </citation>
    <scope>IDENTIFICATION</scope>
</reference>
<keyword evidence="3" id="KW-1185">Reference proteome</keyword>
<reference evidence="2" key="1">
    <citation type="journal article" date="2013" name="Nat. Commun.">
        <title>Whole-genome sequencing of Oryza brachyantha reveals mechanisms underlying Oryza genome evolution.</title>
        <authorList>
            <person name="Chen J."/>
            <person name="Huang Q."/>
            <person name="Gao D."/>
            <person name="Wang J."/>
            <person name="Lang Y."/>
            <person name="Liu T."/>
            <person name="Li B."/>
            <person name="Bai Z."/>
            <person name="Luis Goicoechea J."/>
            <person name="Liang C."/>
            <person name="Chen C."/>
            <person name="Zhang W."/>
            <person name="Sun S."/>
            <person name="Liao Y."/>
            <person name="Zhang X."/>
            <person name="Yang L."/>
            <person name="Song C."/>
            <person name="Wang M."/>
            <person name="Shi J."/>
            <person name="Liu G."/>
            <person name="Liu J."/>
            <person name="Zhou H."/>
            <person name="Zhou W."/>
            <person name="Yu Q."/>
            <person name="An N."/>
            <person name="Chen Y."/>
            <person name="Cai Q."/>
            <person name="Wang B."/>
            <person name="Liu B."/>
            <person name="Min J."/>
            <person name="Huang Y."/>
            <person name="Wu H."/>
            <person name="Li Z."/>
            <person name="Zhang Y."/>
            <person name="Yin Y."/>
            <person name="Song W."/>
            <person name="Jiang J."/>
            <person name="Jackson S.A."/>
            <person name="Wing R.A."/>
            <person name="Wang J."/>
            <person name="Chen M."/>
        </authorList>
    </citation>
    <scope>NUCLEOTIDE SEQUENCE [LARGE SCALE GENOMIC DNA]</scope>
    <source>
        <strain evidence="2">cv. IRGC 101232</strain>
    </source>
</reference>
<organism evidence="2">
    <name type="scientific">Oryza brachyantha</name>
    <name type="common">malo sina</name>
    <dbReference type="NCBI Taxonomy" id="4533"/>
    <lineage>
        <taxon>Eukaryota</taxon>
        <taxon>Viridiplantae</taxon>
        <taxon>Streptophyta</taxon>
        <taxon>Embryophyta</taxon>
        <taxon>Tracheophyta</taxon>
        <taxon>Spermatophyta</taxon>
        <taxon>Magnoliopsida</taxon>
        <taxon>Liliopsida</taxon>
        <taxon>Poales</taxon>
        <taxon>Poaceae</taxon>
        <taxon>BOP clade</taxon>
        <taxon>Oryzoideae</taxon>
        <taxon>Oryzeae</taxon>
        <taxon>Oryzinae</taxon>
        <taxon>Oryza</taxon>
    </lineage>
</organism>